<comment type="caution">
    <text evidence="2">The sequence shown here is derived from an EMBL/GenBank/DDBJ whole genome shotgun (WGS) entry which is preliminary data.</text>
</comment>
<protein>
    <submittedName>
        <fullName evidence="2">Uncharacterized protein</fullName>
    </submittedName>
</protein>
<evidence type="ECO:0000256" key="1">
    <source>
        <dbReference type="SAM" id="SignalP"/>
    </source>
</evidence>
<proteinExistence type="predicted"/>
<name>A0ABQ9G7L9_9NEOP</name>
<keyword evidence="3" id="KW-1185">Reference proteome</keyword>
<evidence type="ECO:0000313" key="3">
    <source>
        <dbReference type="Proteomes" id="UP001159363"/>
    </source>
</evidence>
<reference evidence="2 3" key="1">
    <citation type="submission" date="2023-02" db="EMBL/GenBank/DDBJ databases">
        <title>LHISI_Scaffold_Assembly.</title>
        <authorList>
            <person name="Stuart O.P."/>
            <person name="Cleave R."/>
            <person name="Magrath M.J.L."/>
            <person name="Mikheyev A.S."/>
        </authorList>
    </citation>
    <scope>NUCLEOTIDE SEQUENCE [LARGE SCALE GENOMIC DNA]</scope>
    <source>
        <strain evidence="2">Daus_M_001</strain>
        <tissue evidence="2">Leg muscle</tissue>
    </source>
</reference>
<dbReference type="Proteomes" id="UP001159363">
    <property type="component" value="Chromosome 13"/>
</dbReference>
<feature type="chain" id="PRO_5045673440" evidence="1">
    <location>
        <begin position="24"/>
        <end position="90"/>
    </location>
</feature>
<gene>
    <name evidence="2" type="ORF">PR048_029779</name>
</gene>
<sequence length="90" mass="10086">MKKYSGSLAQLAVLVMMTMCMKSLDNPQLILIRGEANYVTVLSQVNPDLLPNKGSVKAGKVNDARALLRKQFGDDWESMENLVYYCRTLS</sequence>
<dbReference type="EMBL" id="JARBHB010000014">
    <property type="protein sequence ID" value="KAJ8868263.1"/>
    <property type="molecule type" value="Genomic_DNA"/>
</dbReference>
<evidence type="ECO:0000313" key="2">
    <source>
        <dbReference type="EMBL" id="KAJ8868263.1"/>
    </source>
</evidence>
<keyword evidence="1" id="KW-0732">Signal</keyword>
<organism evidence="2 3">
    <name type="scientific">Dryococelus australis</name>
    <dbReference type="NCBI Taxonomy" id="614101"/>
    <lineage>
        <taxon>Eukaryota</taxon>
        <taxon>Metazoa</taxon>
        <taxon>Ecdysozoa</taxon>
        <taxon>Arthropoda</taxon>
        <taxon>Hexapoda</taxon>
        <taxon>Insecta</taxon>
        <taxon>Pterygota</taxon>
        <taxon>Neoptera</taxon>
        <taxon>Polyneoptera</taxon>
        <taxon>Phasmatodea</taxon>
        <taxon>Verophasmatodea</taxon>
        <taxon>Anareolatae</taxon>
        <taxon>Phasmatidae</taxon>
        <taxon>Eurycanthinae</taxon>
        <taxon>Dryococelus</taxon>
    </lineage>
</organism>
<accession>A0ABQ9G7L9</accession>
<feature type="non-terminal residue" evidence="2">
    <location>
        <position position="90"/>
    </location>
</feature>
<feature type="signal peptide" evidence="1">
    <location>
        <begin position="1"/>
        <end position="23"/>
    </location>
</feature>